<dbReference type="GO" id="GO:0006508">
    <property type="term" value="P:proteolysis"/>
    <property type="evidence" value="ECO:0007669"/>
    <property type="project" value="InterPro"/>
</dbReference>
<evidence type="ECO:0000313" key="4">
    <source>
        <dbReference type="Proteomes" id="UP000236737"/>
    </source>
</evidence>
<sequence>MKSKQILLLILFISTSLFAQSTAPQLDKIKQQDLKDDLYELAGDAFRGRRGGELGEMRASVWVAQKAREAGLKPAGEDGTYFQFFNLKRSRVANSSTVSVNGKALDLWKEIWPTNLVDTTLEGSVVWLDKIPDNTVDLKGKIVAMNIMPPTPIIQDWVSLWQYRYTASAMNQQGKELLSRGVTAIIFIADDTVESLISFTGFHYQEGSYGIEGAESSTAATVPIILASKQLKNIFSKQGAYLKTNLKVENFDYPSINVIAKVDGTDPKLKEEYVLFSGHQDHDGVGPAVNGDPIWNGADDNASVTVAMLAIGNAWSTQPAKRSALFVWHGSEERGLLGSRYFVSHPTVKLPSIVAVLNGDMIGRNAPDSAALLGVTEPHLNSSDLVAITLAANKSIANFKVDTSWDAADHPENWYFRSDHLPYAQANVPAIFFTTLLHPDYHTPFDSPDKIDYLKLTKMTKWIYETGWRIAESAKRPALTIEIKSKK</sequence>
<dbReference type="Proteomes" id="UP000236737">
    <property type="component" value="Unassembled WGS sequence"/>
</dbReference>
<reference evidence="4" key="1">
    <citation type="submission" date="2016-10" db="EMBL/GenBank/DDBJ databases">
        <authorList>
            <person name="Varghese N."/>
            <person name="Submissions S."/>
        </authorList>
    </citation>
    <scope>NUCLEOTIDE SEQUENCE [LARGE SCALE GENOMIC DNA]</scope>
    <source>
        <strain evidence="4">CGMCC 1.9230</strain>
    </source>
</reference>
<accession>A0A1H5ZXH7</accession>
<dbReference type="InterPro" id="IPR007484">
    <property type="entry name" value="Peptidase_M28"/>
</dbReference>
<dbReference type="SUPFAM" id="SSF53187">
    <property type="entry name" value="Zn-dependent exopeptidases"/>
    <property type="match status" value="1"/>
</dbReference>
<feature type="chain" id="PRO_5009292055" evidence="1">
    <location>
        <begin position="20"/>
        <end position="487"/>
    </location>
</feature>
<evidence type="ECO:0000313" key="3">
    <source>
        <dbReference type="EMBL" id="SEG40387.1"/>
    </source>
</evidence>
<feature type="signal peptide" evidence="1">
    <location>
        <begin position="1"/>
        <end position="19"/>
    </location>
</feature>
<evidence type="ECO:0000256" key="1">
    <source>
        <dbReference type="SAM" id="SignalP"/>
    </source>
</evidence>
<gene>
    <name evidence="3" type="ORF">SAMN04488130_11245</name>
</gene>
<organism evidence="3 4">
    <name type="scientific">Flavobacterium urumqiense</name>
    <dbReference type="NCBI Taxonomy" id="935224"/>
    <lineage>
        <taxon>Bacteria</taxon>
        <taxon>Pseudomonadati</taxon>
        <taxon>Bacteroidota</taxon>
        <taxon>Flavobacteriia</taxon>
        <taxon>Flavobacteriales</taxon>
        <taxon>Flavobacteriaceae</taxon>
        <taxon>Flavobacterium</taxon>
    </lineage>
</organism>
<dbReference type="AlphaFoldDB" id="A0A1H5ZXH7"/>
<dbReference type="EMBL" id="FNVP01000012">
    <property type="protein sequence ID" value="SEG40387.1"/>
    <property type="molecule type" value="Genomic_DNA"/>
</dbReference>
<proteinExistence type="predicted"/>
<dbReference type="InterPro" id="IPR045175">
    <property type="entry name" value="M28_fam"/>
</dbReference>
<dbReference type="OrthoDB" id="9778250at2"/>
<protein>
    <submittedName>
        <fullName evidence="3">Peptidase family M28</fullName>
    </submittedName>
</protein>
<evidence type="ECO:0000259" key="2">
    <source>
        <dbReference type="Pfam" id="PF04389"/>
    </source>
</evidence>
<keyword evidence="1" id="KW-0732">Signal</keyword>
<dbReference type="Gene3D" id="3.40.630.10">
    <property type="entry name" value="Zn peptidases"/>
    <property type="match status" value="1"/>
</dbReference>
<dbReference type="Pfam" id="PF04389">
    <property type="entry name" value="Peptidase_M28"/>
    <property type="match status" value="1"/>
</dbReference>
<dbReference type="PANTHER" id="PTHR12147:SF26">
    <property type="entry name" value="PEPTIDASE M28 DOMAIN-CONTAINING PROTEIN"/>
    <property type="match status" value="1"/>
</dbReference>
<dbReference type="GO" id="GO:0008235">
    <property type="term" value="F:metalloexopeptidase activity"/>
    <property type="evidence" value="ECO:0007669"/>
    <property type="project" value="InterPro"/>
</dbReference>
<dbReference type="PANTHER" id="PTHR12147">
    <property type="entry name" value="METALLOPEPTIDASE M28 FAMILY MEMBER"/>
    <property type="match status" value="1"/>
</dbReference>
<feature type="domain" description="Peptidase M28" evidence="2">
    <location>
        <begin position="257"/>
        <end position="464"/>
    </location>
</feature>
<keyword evidence="4" id="KW-1185">Reference proteome</keyword>
<name>A0A1H5ZXH7_9FLAO</name>